<comment type="caution">
    <text evidence="15">The sequence shown here is derived from an EMBL/GenBank/DDBJ whole genome shotgun (WGS) entry which is preliminary data.</text>
</comment>
<keyword evidence="10" id="KW-0539">Nucleus</keyword>
<reference evidence="15" key="1">
    <citation type="submission" date="2022-11" db="EMBL/GenBank/DDBJ databases">
        <title>Genome Sequence of Cubamyces cubensis.</title>
        <authorList>
            <person name="Buettner E."/>
        </authorList>
    </citation>
    <scope>NUCLEOTIDE SEQUENCE</scope>
    <source>
        <strain evidence="15">MPL-01</strain>
    </source>
</reference>
<dbReference type="GO" id="GO:0003684">
    <property type="term" value="F:damaged DNA binding"/>
    <property type="evidence" value="ECO:0007669"/>
    <property type="project" value="TreeGrafter"/>
</dbReference>
<dbReference type="InterPro" id="IPR011084">
    <property type="entry name" value="DRMBL"/>
</dbReference>
<evidence type="ECO:0000313" key="16">
    <source>
        <dbReference type="Proteomes" id="UP001215151"/>
    </source>
</evidence>
<evidence type="ECO:0000256" key="7">
    <source>
        <dbReference type="ARBA" id="ARBA00022839"/>
    </source>
</evidence>
<feature type="compositionally biased region" description="Basic and acidic residues" evidence="13">
    <location>
        <begin position="712"/>
        <end position="728"/>
    </location>
</feature>
<dbReference type="Proteomes" id="UP001215151">
    <property type="component" value="Unassembled WGS sequence"/>
</dbReference>
<evidence type="ECO:0000256" key="3">
    <source>
        <dbReference type="ARBA" id="ARBA00022722"/>
    </source>
</evidence>
<name>A0AAD7TXR3_9APHY</name>
<feature type="compositionally biased region" description="Basic and acidic residues" evidence="13">
    <location>
        <begin position="747"/>
        <end position="756"/>
    </location>
</feature>
<dbReference type="InterPro" id="IPR036866">
    <property type="entry name" value="RibonucZ/Hydroxyglut_hydro"/>
</dbReference>
<keyword evidence="3" id="KW-0540">Nuclease</keyword>
<evidence type="ECO:0000256" key="4">
    <source>
        <dbReference type="ARBA" id="ARBA00022759"/>
    </source>
</evidence>
<feature type="compositionally biased region" description="Polar residues" evidence="13">
    <location>
        <begin position="658"/>
        <end position="673"/>
    </location>
</feature>
<keyword evidence="6" id="KW-0378">Hydrolase</keyword>
<evidence type="ECO:0000259" key="14">
    <source>
        <dbReference type="Pfam" id="PF07522"/>
    </source>
</evidence>
<comment type="subcellular location">
    <subcellularLocation>
        <location evidence="1">Nucleus</location>
    </subcellularLocation>
</comment>
<gene>
    <name evidence="15" type="ORF">ONZ51_g4764</name>
</gene>
<feature type="region of interest" description="Disordered" evidence="13">
    <location>
        <begin position="955"/>
        <end position="1015"/>
    </location>
</feature>
<dbReference type="SUPFAM" id="SSF56281">
    <property type="entry name" value="Metallo-hydrolase/oxidoreductase"/>
    <property type="match status" value="2"/>
</dbReference>
<proteinExistence type="inferred from homology"/>
<keyword evidence="4" id="KW-0255">Endonuclease</keyword>
<keyword evidence="5" id="KW-0227">DNA damage</keyword>
<dbReference type="GO" id="GO:0036297">
    <property type="term" value="P:interstrand cross-link repair"/>
    <property type="evidence" value="ECO:0007669"/>
    <property type="project" value="TreeGrafter"/>
</dbReference>
<keyword evidence="16" id="KW-1185">Reference proteome</keyword>
<evidence type="ECO:0000256" key="12">
    <source>
        <dbReference type="ARBA" id="ARBA00042677"/>
    </source>
</evidence>
<feature type="compositionally biased region" description="Basic and acidic residues" evidence="13">
    <location>
        <begin position="955"/>
        <end position="967"/>
    </location>
</feature>
<evidence type="ECO:0000256" key="2">
    <source>
        <dbReference type="ARBA" id="ARBA00010304"/>
    </source>
</evidence>
<feature type="compositionally biased region" description="Basic and acidic residues" evidence="13">
    <location>
        <begin position="843"/>
        <end position="858"/>
    </location>
</feature>
<evidence type="ECO:0000256" key="6">
    <source>
        <dbReference type="ARBA" id="ARBA00022801"/>
    </source>
</evidence>
<feature type="domain" description="DNA repair metallo-beta-lactamase" evidence="14">
    <location>
        <begin position="296"/>
        <end position="399"/>
    </location>
</feature>
<dbReference type="GO" id="GO:0006303">
    <property type="term" value="P:double-strand break repair via nonhomologous end joining"/>
    <property type="evidence" value="ECO:0007669"/>
    <property type="project" value="TreeGrafter"/>
</dbReference>
<evidence type="ECO:0000256" key="10">
    <source>
        <dbReference type="ARBA" id="ARBA00023242"/>
    </source>
</evidence>
<sequence>MPQGTPYNAFIPPYPIRVDDFTSLSPLASTNTKDTQAPNVGLYLLTHTHTDHLNGLAAKSFGQTIVCSHDAKEMLLRHEVYAERALRDMDLRAQNVRTFAHLKVEPQRLEDGGVDYVGSRDLLRATHLHHPTEFWLSNDEAVTITLLDANHCPGAVMFLVEGTKGAVLHTGDLRAEPWFVDCLRHNPFVQKYLDVSAAAPSPVRKQASRRSKPRLEAIYLDTACLLNIYDVPSKVDAANGVAGLMALFPDETRFYINAWTWGYEEIYKAVARTFHSKIHVDRYKHGVYSHLIGDPFLKSIITKDSVSTRFHACERFDRCEHVRVNGRESHTPTGHHVVYVNPVNMGTTAWEQYLKQTKEQLLRGDNVNVLLVPLARHSPLPELRAFVSLFRPRRVEPNTLDPNLKGLDAACLKAMFAGCLAEDEDLFIAQDPITGFCTSNALNPPAVALDDLDSSLLDNAGTDEDVAFKNLEGEGAREIAEKWADSGRMRKKLLAMRDFLPSHYRAVVEQVLNGTRRSAPPRATLNTQAVSRVEPLKPAPTLVTLALTPPRRPRTFQGRASEAETDAAMARLSFVVPKALQSPVLDSDTDDDGDEDAHALTAHLLWGDEAGIPDGLSVYGLPHPDRSSSPPPEVVEQPVAGPSHLPPHVKIPGRMPLTPTSSRGSQDLSHWLQSSSPPPPTEPSTPSHFNYLQAGNMPSKDSKPASTPRSLRRLESPFEPRTTRKDKVPQMPTPETRKRGHNGRPSDVPRLHRSRELGPAFIVAPLRPESTRELPAPRPEALPDGRTEEVTTPLVDLRNGSKRRILQAEESNTGDADALNPELKRRRLNDGKPGRVVQGQSGEEARRSNKPTQDEHTGARLSSTGENHVIASTQPTNVHMLTDGSHLRATASAGAAVAVTSTAGRSVAGATKKVQSKEEQRAERLRIAEKLARAMPERVVPTFWAKLERHRQREAQRRQRASVERSPEQVTGNATAAACEASLDTGKGKGTASAQVRTVPSRLPSQDEEMDEEYAARIQQRAEEFKQELARGLRPGVVIPRLRCLESQEAD</sequence>
<organism evidence="15 16">
    <name type="scientific">Trametes cubensis</name>
    <dbReference type="NCBI Taxonomy" id="1111947"/>
    <lineage>
        <taxon>Eukaryota</taxon>
        <taxon>Fungi</taxon>
        <taxon>Dikarya</taxon>
        <taxon>Basidiomycota</taxon>
        <taxon>Agaricomycotina</taxon>
        <taxon>Agaricomycetes</taxon>
        <taxon>Polyporales</taxon>
        <taxon>Polyporaceae</taxon>
        <taxon>Trametes</taxon>
    </lineage>
</organism>
<evidence type="ECO:0000256" key="13">
    <source>
        <dbReference type="SAM" id="MobiDB-lite"/>
    </source>
</evidence>
<dbReference type="AlphaFoldDB" id="A0AAD7TXR3"/>
<evidence type="ECO:0000313" key="15">
    <source>
        <dbReference type="EMBL" id="KAJ8483385.1"/>
    </source>
</evidence>
<dbReference type="PANTHER" id="PTHR23240">
    <property type="entry name" value="DNA CROSS-LINK REPAIR PROTEIN PSO2/SNM1-RELATED"/>
    <property type="match status" value="1"/>
</dbReference>
<dbReference type="PANTHER" id="PTHR23240:SF8">
    <property type="entry name" value="PROTEIN ARTEMIS"/>
    <property type="match status" value="1"/>
</dbReference>
<dbReference type="Gene3D" id="3.60.15.10">
    <property type="entry name" value="Ribonuclease Z/Hydroxyacylglutathione hydrolase-like"/>
    <property type="match status" value="1"/>
</dbReference>
<dbReference type="GO" id="GO:0035312">
    <property type="term" value="F:5'-3' DNA exonuclease activity"/>
    <property type="evidence" value="ECO:0007669"/>
    <property type="project" value="TreeGrafter"/>
</dbReference>
<keyword evidence="7" id="KW-0269">Exonuclease</keyword>
<dbReference type="GO" id="GO:0004519">
    <property type="term" value="F:endonuclease activity"/>
    <property type="evidence" value="ECO:0007669"/>
    <property type="project" value="UniProtKB-KW"/>
</dbReference>
<keyword evidence="8" id="KW-0233">DNA recombination</keyword>
<dbReference type="Pfam" id="PF07522">
    <property type="entry name" value="DRMBL"/>
    <property type="match status" value="1"/>
</dbReference>
<accession>A0AAD7TXR3</accession>
<dbReference type="GO" id="GO:0006310">
    <property type="term" value="P:DNA recombination"/>
    <property type="evidence" value="ECO:0007669"/>
    <property type="project" value="UniProtKB-KW"/>
</dbReference>
<protein>
    <recommendedName>
        <fullName evidence="11">Protein artemis</fullName>
    </recommendedName>
    <alternativeName>
        <fullName evidence="12">DNA cross-link repair 1C protein</fullName>
    </alternativeName>
</protein>
<dbReference type="GO" id="GO:0000723">
    <property type="term" value="P:telomere maintenance"/>
    <property type="evidence" value="ECO:0007669"/>
    <property type="project" value="TreeGrafter"/>
</dbReference>
<dbReference type="EMBL" id="JAPEVG010000095">
    <property type="protein sequence ID" value="KAJ8483385.1"/>
    <property type="molecule type" value="Genomic_DNA"/>
</dbReference>
<evidence type="ECO:0000256" key="1">
    <source>
        <dbReference type="ARBA" id="ARBA00004123"/>
    </source>
</evidence>
<evidence type="ECO:0000256" key="8">
    <source>
        <dbReference type="ARBA" id="ARBA00023172"/>
    </source>
</evidence>
<keyword evidence="9" id="KW-0234">DNA repair</keyword>
<dbReference type="GO" id="GO:0005634">
    <property type="term" value="C:nucleus"/>
    <property type="evidence" value="ECO:0007669"/>
    <property type="project" value="UniProtKB-SubCell"/>
</dbReference>
<feature type="region of interest" description="Disordered" evidence="13">
    <location>
        <begin position="616"/>
        <end position="867"/>
    </location>
</feature>
<comment type="similarity">
    <text evidence="2">Belongs to the DNA repair metallo-beta-lactamase (DRMBL) family.</text>
</comment>
<evidence type="ECO:0000256" key="11">
    <source>
        <dbReference type="ARBA" id="ARBA00039759"/>
    </source>
</evidence>
<dbReference type="Gene3D" id="3.40.50.12650">
    <property type="match status" value="1"/>
</dbReference>
<evidence type="ECO:0000256" key="5">
    <source>
        <dbReference type="ARBA" id="ARBA00022763"/>
    </source>
</evidence>
<evidence type="ECO:0000256" key="9">
    <source>
        <dbReference type="ARBA" id="ARBA00023204"/>
    </source>
</evidence>